<feature type="non-terminal residue" evidence="2">
    <location>
        <position position="1"/>
    </location>
</feature>
<comment type="caution">
    <text evidence="2">The sequence shown here is derived from an EMBL/GenBank/DDBJ whole genome shotgun (WGS) entry which is preliminary data.</text>
</comment>
<evidence type="ECO:0000313" key="2">
    <source>
        <dbReference type="EMBL" id="GMR37967.1"/>
    </source>
</evidence>
<organism evidence="2 3">
    <name type="scientific">Pristionchus mayeri</name>
    <dbReference type="NCBI Taxonomy" id="1317129"/>
    <lineage>
        <taxon>Eukaryota</taxon>
        <taxon>Metazoa</taxon>
        <taxon>Ecdysozoa</taxon>
        <taxon>Nematoda</taxon>
        <taxon>Chromadorea</taxon>
        <taxon>Rhabditida</taxon>
        <taxon>Rhabditina</taxon>
        <taxon>Diplogasteromorpha</taxon>
        <taxon>Diplogasteroidea</taxon>
        <taxon>Neodiplogasteridae</taxon>
        <taxon>Pristionchus</taxon>
    </lineage>
</organism>
<dbReference type="InterPro" id="IPR037272">
    <property type="entry name" value="SNS_sf"/>
</dbReference>
<gene>
    <name evidence="2" type="ORF">PMAYCL1PPCAC_08162</name>
</gene>
<evidence type="ECO:0000313" key="3">
    <source>
        <dbReference type="Proteomes" id="UP001328107"/>
    </source>
</evidence>
<accession>A0AAN5CC85</accession>
<keyword evidence="3" id="KW-1185">Reference proteome</keyword>
<evidence type="ECO:0000256" key="1">
    <source>
        <dbReference type="SAM" id="Phobius"/>
    </source>
</evidence>
<dbReference type="Proteomes" id="UP001328107">
    <property type="component" value="Unassembled WGS sequence"/>
</dbReference>
<keyword evidence="1" id="KW-1133">Transmembrane helix</keyword>
<protein>
    <submittedName>
        <fullName evidence="2">Uncharacterized protein</fullName>
    </submittedName>
</protein>
<sequence>KHRVITILFLCFVGLGAGFVQCTRIGYLIFYILDVRVVSVMAEIMVGLQLLTIACYGPRNFYRDISASIGKKVNFFGYYILGHSANLPWLLVILGVVITLIKHLKAGKPLRELLHPDPMHPSIRYKVPPPLGCLFGLKPIEAMPSAMGDGDKVVEFPEK</sequence>
<name>A0AAN5CC85_9BILA</name>
<keyword evidence="1" id="KW-0472">Membrane</keyword>
<feature type="transmembrane region" description="Helical" evidence="1">
    <location>
        <begin position="78"/>
        <end position="101"/>
    </location>
</feature>
<proteinExistence type="predicted"/>
<dbReference type="EMBL" id="BTRK01000002">
    <property type="protein sequence ID" value="GMR37967.1"/>
    <property type="molecule type" value="Genomic_DNA"/>
</dbReference>
<feature type="transmembrane region" description="Helical" evidence="1">
    <location>
        <begin position="38"/>
        <end position="57"/>
    </location>
</feature>
<dbReference type="SUPFAM" id="SSF161070">
    <property type="entry name" value="SNF-like"/>
    <property type="match status" value="1"/>
</dbReference>
<reference evidence="3" key="1">
    <citation type="submission" date="2022-10" db="EMBL/GenBank/DDBJ databases">
        <title>Genome assembly of Pristionchus species.</title>
        <authorList>
            <person name="Yoshida K."/>
            <person name="Sommer R.J."/>
        </authorList>
    </citation>
    <scope>NUCLEOTIDE SEQUENCE [LARGE SCALE GENOMIC DNA]</scope>
    <source>
        <strain evidence="3">RS5460</strain>
    </source>
</reference>
<keyword evidence="1" id="KW-0812">Transmembrane</keyword>
<dbReference type="AlphaFoldDB" id="A0AAN5CC85"/>